<evidence type="ECO:0000256" key="2">
    <source>
        <dbReference type="ARBA" id="ARBA00022553"/>
    </source>
</evidence>
<accession>A0AAD9VHF1</accession>
<evidence type="ECO:0000313" key="7">
    <source>
        <dbReference type="Proteomes" id="UP001249851"/>
    </source>
</evidence>
<evidence type="ECO:0000256" key="4">
    <source>
        <dbReference type="ARBA" id="ARBA00031405"/>
    </source>
</evidence>
<reference evidence="6" key="2">
    <citation type="journal article" date="2023" name="Science">
        <title>Genomic signatures of disease resistance in endangered staghorn corals.</title>
        <authorList>
            <person name="Vollmer S.V."/>
            <person name="Selwyn J.D."/>
            <person name="Despard B.A."/>
            <person name="Roesel C.L."/>
        </authorList>
    </citation>
    <scope>NUCLEOTIDE SEQUENCE</scope>
    <source>
        <strain evidence="6">K2</strain>
    </source>
</reference>
<dbReference type="AlphaFoldDB" id="A0AAD9VHF1"/>
<proteinExistence type="predicted"/>
<organism evidence="6 7">
    <name type="scientific">Acropora cervicornis</name>
    <name type="common">Staghorn coral</name>
    <dbReference type="NCBI Taxonomy" id="6130"/>
    <lineage>
        <taxon>Eukaryota</taxon>
        <taxon>Metazoa</taxon>
        <taxon>Cnidaria</taxon>
        <taxon>Anthozoa</taxon>
        <taxon>Hexacorallia</taxon>
        <taxon>Scleractinia</taxon>
        <taxon>Astrocoeniina</taxon>
        <taxon>Acroporidae</taxon>
        <taxon>Acropora</taxon>
    </lineage>
</organism>
<feature type="region of interest" description="Disordered" evidence="5">
    <location>
        <begin position="106"/>
        <end position="147"/>
    </location>
</feature>
<gene>
    <name evidence="6" type="ORF">P5673_000853</name>
</gene>
<comment type="caution">
    <text evidence="6">The sequence shown here is derived from an EMBL/GenBank/DDBJ whole genome shotgun (WGS) entry which is preliminary data.</text>
</comment>
<dbReference type="Proteomes" id="UP001249851">
    <property type="component" value="Unassembled WGS sequence"/>
</dbReference>
<sequence>MAEKKDGYVNESAENVVQINNQNLKGPEKDLQAIFMKLRVDNGPKRLNRKPRILCFGKSRSVINERMPNARRILQKPVFTYKQKKPVYRNHHTLRMRRRRRKLSLNLTTDELPESKDSHSDSELECGKSFGSRSRCDRGKGSQAYNRRVYSQSSQSMAVGCGRQHSRLQCGDVQRKNIDDTTPEELASYFDQLLYIPKPMSAMAEMMYT</sequence>
<evidence type="ECO:0000256" key="1">
    <source>
        <dbReference type="ARBA" id="ARBA00015005"/>
    </source>
</evidence>
<dbReference type="InterPro" id="IPR008494">
    <property type="entry name" value="DUF776"/>
</dbReference>
<dbReference type="EMBL" id="JARQWQ010000001">
    <property type="protein sequence ID" value="KAK2574653.1"/>
    <property type="molecule type" value="Genomic_DNA"/>
</dbReference>
<keyword evidence="7" id="KW-1185">Reference proteome</keyword>
<reference evidence="6" key="1">
    <citation type="journal article" date="2023" name="G3 (Bethesda)">
        <title>Whole genome assembly and annotation of the endangered Caribbean coral Acropora cervicornis.</title>
        <authorList>
            <person name="Selwyn J.D."/>
            <person name="Vollmer S.V."/>
        </authorList>
    </citation>
    <scope>NUCLEOTIDE SEQUENCE</scope>
    <source>
        <strain evidence="6">K2</strain>
    </source>
</reference>
<name>A0AAD9VHF1_ACRCE</name>
<evidence type="ECO:0000256" key="5">
    <source>
        <dbReference type="SAM" id="MobiDB-lite"/>
    </source>
</evidence>
<dbReference type="GO" id="GO:0070301">
    <property type="term" value="P:cellular response to hydrogen peroxide"/>
    <property type="evidence" value="ECO:0007669"/>
    <property type="project" value="TreeGrafter"/>
</dbReference>
<protein>
    <recommendedName>
        <fullName evidence="1">Oxidative stress-responsive serine-rich protein 1</fullName>
    </recommendedName>
    <alternativeName>
        <fullName evidence="4">Oxidative stress-responsive protein 1</fullName>
    </alternativeName>
    <alternativeName>
        <fullName evidence="3">Peroxide-inducible transcript 1 protein</fullName>
    </alternativeName>
</protein>
<evidence type="ECO:0000256" key="3">
    <source>
        <dbReference type="ARBA" id="ARBA00029721"/>
    </source>
</evidence>
<keyword evidence="2" id="KW-0597">Phosphoprotein</keyword>
<dbReference type="PANTHER" id="PTHR31383:SF2">
    <property type="entry name" value="OXIDATIVE STRESS-RESPONSIVE SERINE-RICH PROTEIN 1"/>
    <property type="match status" value="1"/>
</dbReference>
<feature type="compositionally biased region" description="Basic and acidic residues" evidence="5">
    <location>
        <begin position="113"/>
        <end position="126"/>
    </location>
</feature>
<evidence type="ECO:0000313" key="6">
    <source>
        <dbReference type="EMBL" id="KAK2574653.1"/>
    </source>
</evidence>
<dbReference type="PANTHER" id="PTHR31383">
    <property type="entry name" value="OXIDATIVE STRESS-RESPONSE SERINE-RICH PROTEIN 1"/>
    <property type="match status" value="1"/>
</dbReference>